<evidence type="ECO:0000313" key="3">
    <source>
        <dbReference type="Proteomes" id="UP000434916"/>
    </source>
</evidence>
<accession>A0ABW9SEX2</accession>
<proteinExistence type="predicted"/>
<keyword evidence="3" id="KW-1185">Reference proteome</keyword>
<organism evidence="2 3">
    <name type="scientific">Parabacteroides merdae</name>
    <dbReference type="NCBI Taxonomy" id="46503"/>
    <lineage>
        <taxon>Bacteria</taxon>
        <taxon>Pseudomonadati</taxon>
        <taxon>Bacteroidota</taxon>
        <taxon>Bacteroidia</taxon>
        <taxon>Bacteroidales</taxon>
        <taxon>Tannerellaceae</taxon>
        <taxon>Parabacteroides</taxon>
    </lineage>
</organism>
<reference evidence="2 3" key="1">
    <citation type="journal article" date="2019" name="Nat. Med.">
        <title>A library of human gut bacterial isolates paired with longitudinal multiomics data enables mechanistic microbiome research.</title>
        <authorList>
            <person name="Poyet M."/>
            <person name="Groussin M."/>
            <person name="Gibbons S.M."/>
            <person name="Avila-Pacheco J."/>
            <person name="Jiang X."/>
            <person name="Kearney S.M."/>
            <person name="Perrotta A.R."/>
            <person name="Berdy B."/>
            <person name="Zhao S."/>
            <person name="Lieberman T.D."/>
            <person name="Swanson P.K."/>
            <person name="Smith M."/>
            <person name="Roesemann S."/>
            <person name="Alexander J.E."/>
            <person name="Rich S.A."/>
            <person name="Livny J."/>
            <person name="Vlamakis H."/>
            <person name="Clish C."/>
            <person name="Bullock K."/>
            <person name="Deik A."/>
            <person name="Scott J."/>
            <person name="Pierce K.A."/>
            <person name="Xavier R.J."/>
            <person name="Alm E.J."/>
        </authorList>
    </citation>
    <scope>NUCLEOTIDE SEQUENCE [LARGE SCALE GENOMIC DNA]</scope>
    <source>
        <strain evidence="2 3">BIOML-A29</strain>
    </source>
</reference>
<feature type="compositionally biased region" description="Basic and acidic residues" evidence="1">
    <location>
        <begin position="76"/>
        <end position="88"/>
    </location>
</feature>
<evidence type="ECO:0000256" key="1">
    <source>
        <dbReference type="SAM" id="MobiDB-lite"/>
    </source>
</evidence>
<sequence length="96" mass="11080">MTFGNLIFHILTLRKTGTAGELNIWKNKGRVKEYCPDSKGLFKEIEPLFPRRPSSSLRAVGFTLYEVGLRGDEDGRWEEKPRTSREWPPKGIIFDP</sequence>
<gene>
    <name evidence="2" type="ORF">GMD82_16445</name>
</gene>
<name>A0ABW9SEX2_9BACT</name>
<protein>
    <submittedName>
        <fullName evidence="2">Uncharacterized protein</fullName>
    </submittedName>
</protein>
<dbReference type="EMBL" id="WNCN01000027">
    <property type="protein sequence ID" value="MTU41007.1"/>
    <property type="molecule type" value="Genomic_DNA"/>
</dbReference>
<comment type="caution">
    <text evidence="2">The sequence shown here is derived from an EMBL/GenBank/DDBJ whole genome shotgun (WGS) entry which is preliminary data.</text>
</comment>
<dbReference type="Proteomes" id="UP000434916">
    <property type="component" value="Unassembled WGS sequence"/>
</dbReference>
<dbReference type="RefSeq" id="WP_138273233.1">
    <property type="nucleotide sequence ID" value="NZ_DAWEFO010000034.1"/>
</dbReference>
<feature type="region of interest" description="Disordered" evidence="1">
    <location>
        <begin position="76"/>
        <end position="96"/>
    </location>
</feature>
<evidence type="ECO:0000313" key="2">
    <source>
        <dbReference type="EMBL" id="MTU41007.1"/>
    </source>
</evidence>